<keyword evidence="3 7" id="KW-0812">Transmembrane</keyword>
<evidence type="ECO:0000256" key="5">
    <source>
        <dbReference type="ARBA" id="ARBA00022989"/>
    </source>
</evidence>
<evidence type="ECO:0000313" key="10">
    <source>
        <dbReference type="Proteomes" id="UP000262939"/>
    </source>
</evidence>
<accession>A0A372LC29</accession>
<feature type="transmembrane region" description="Helical" evidence="7">
    <location>
        <begin position="5"/>
        <end position="22"/>
    </location>
</feature>
<evidence type="ECO:0000256" key="7">
    <source>
        <dbReference type="SAM" id="Phobius"/>
    </source>
</evidence>
<feature type="transmembrane region" description="Helical" evidence="7">
    <location>
        <begin position="95"/>
        <end position="122"/>
    </location>
</feature>
<dbReference type="Pfam" id="PF02080">
    <property type="entry name" value="TrkA_C"/>
    <property type="match status" value="2"/>
</dbReference>
<dbReference type="EMBL" id="QVTD01000006">
    <property type="protein sequence ID" value="RFU63454.1"/>
    <property type="molecule type" value="Genomic_DNA"/>
</dbReference>
<keyword evidence="6 7" id="KW-0472">Membrane</keyword>
<dbReference type="InterPro" id="IPR006037">
    <property type="entry name" value="RCK_C"/>
</dbReference>
<dbReference type="GO" id="GO:0005886">
    <property type="term" value="C:plasma membrane"/>
    <property type="evidence" value="ECO:0007669"/>
    <property type="project" value="TreeGrafter"/>
</dbReference>
<dbReference type="OrthoDB" id="9765532at2"/>
<feature type="transmembrane region" description="Helical" evidence="7">
    <location>
        <begin position="530"/>
        <end position="550"/>
    </location>
</feature>
<feature type="transmembrane region" description="Helical" evidence="7">
    <location>
        <begin position="57"/>
        <end position="75"/>
    </location>
</feature>
<feature type="transmembrane region" description="Helical" evidence="7">
    <location>
        <begin position="593"/>
        <end position="616"/>
    </location>
</feature>
<dbReference type="InterPro" id="IPR036721">
    <property type="entry name" value="RCK_C_sf"/>
</dbReference>
<feature type="domain" description="RCK C-terminal" evidence="8">
    <location>
        <begin position="321"/>
        <end position="405"/>
    </location>
</feature>
<dbReference type="GO" id="GO:0008324">
    <property type="term" value="F:monoatomic cation transmembrane transporter activity"/>
    <property type="evidence" value="ECO:0007669"/>
    <property type="project" value="InterPro"/>
</dbReference>
<comment type="caution">
    <text evidence="9">The sequence shown here is derived from an EMBL/GenBank/DDBJ whole genome shotgun (WGS) entry which is preliminary data.</text>
</comment>
<evidence type="ECO:0000313" key="9">
    <source>
        <dbReference type="EMBL" id="RFU63454.1"/>
    </source>
</evidence>
<dbReference type="PANTHER" id="PTHR43652">
    <property type="entry name" value="BASIC AMINO ACID ANTIPORTER YFCC-RELATED"/>
    <property type="match status" value="1"/>
</dbReference>
<dbReference type="Proteomes" id="UP000262939">
    <property type="component" value="Unassembled WGS sequence"/>
</dbReference>
<keyword evidence="4" id="KW-0677">Repeat</keyword>
<dbReference type="GO" id="GO:0006813">
    <property type="term" value="P:potassium ion transport"/>
    <property type="evidence" value="ECO:0007669"/>
    <property type="project" value="InterPro"/>
</dbReference>
<feature type="transmembrane region" description="Helical" evidence="7">
    <location>
        <begin position="473"/>
        <end position="491"/>
    </location>
</feature>
<evidence type="ECO:0000256" key="3">
    <source>
        <dbReference type="ARBA" id="ARBA00022692"/>
    </source>
</evidence>
<evidence type="ECO:0000256" key="4">
    <source>
        <dbReference type="ARBA" id="ARBA00022737"/>
    </source>
</evidence>
<sequence length="618" mass="66963">MTQPMLFTIIIIVVTIAMFIHGKFRSDLIALTALLALGISGVLTVEETLEGFSNPVVLMIAGLYIVSAGIFNTGVAEGLGSYFLRMGARSERRLLVIVMLAAGLSSGFLSGTATVAVLLPIVTSMALKQRTSPSRFLLPLAYASSLGGVLTLISTPPNMIVGDVLRENGFDPFSMFDFTPVGLVVLAAGIIFMLTLGRKLLPDESVNTNNSGKDISASELAGMYKVYDRLFYLNIPADSDIVGERLSDLILPVKYEITVIEITRNLKDMQFPPGEQNHTFSVNADEVLHPEDIILVFGEGASVKRLAEDYELELRNFNAEAIRKHFLGSKFGLTEILIVPHSDYENQTLKDIHFREKYQCSVLAINRKGEYIQADVGTEQLKPGDALLIHGEWENINRISQDLQDVIVVGSESEVKEEAFPKGKAPIAAGIMGLMLVLLAIDIIPPVMSVLVAAFLMIAAGCVRSIEEAYQQINWEAVFLLAAMLPITHAFEKTGGAELISGGINDILGGYGPYALLAGFYILTMMLGQFISNAAAAVLIAPIAFLSAVSLHYSPYPFLLCVAIAASMAFSTPVASPTNALAMTAGEYKYKDFALIGILLQILIGIIMIFVIPLFFPF</sequence>
<organism evidence="9 10">
    <name type="scientific">Peribacillus glennii</name>
    <dbReference type="NCBI Taxonomy" id="2303991"/>
    <lineage>
        <taxon>Bacteria</taxon>
        <taxon>Bacillati</taxon>
        <taxon>Bacillota</taxon>
        <taxon>Bacilli</taxon>
        <taxon>Bacillales</taxon>
        <taxon>Bacillaceae</taxon>
        <taxon>Peribacillus</taxon>
    </lineage>
</organism>
<dbReference type="PANTHER" id="PTHR43652:SF1">
    <property type="entry name" value="RESPONSE REGULATOR"/>
    <property type="match status" value="1"/>
</dbReference>
<evidence type="ECO:0000256" key="1">
    <source>
        <dbReference type="ARBA" id="ARBA00004141"/>
    </source>
</evidence>
<feature type="transmembrane region" description="Helical" evidence="7">
    <location>
        <begin position="173"/>
        <end position="196"/>
    </location>
</feature>
<evidence type="ECO:0000259" key="8">
    <source>
        <dbReference type="PROSITE" id="PS51202"/>
    </source>
</evidence>
<protein>
    <submittedName>
        <fullName evidence="9">SLC13 family permease</fullName>
    </submittedName>
</protein>
<gene>
    <name evidence="9" type="ORF">D0466_12035</name>
</gene>
<dbReference type="AlphaFoldDB" id="A0A372LC29"/>
<feature type="transmembrane region" description="Helical" evidence="7">
    <location>
        <begin position="503"/>
        <end position="523"/>
    </location>
</feature>
<dbReference type="RefSeq" id="WP_117322820.1">
    <property type="nucleotide sequence ID" value="NZ_QVTD01000006.1"/>
</dbReference>
<feature type="transmembrane region" description="Helical" evidence="7">
    <location>
        <begin position="447"/>
        <end position="466"/>
    </location>
</feature>
<dbReference type="Gene3D" id="3.30.70.1450">
    <property type="entry name" value="Regulator of K+ conductance, C-terminal domain"/>
    <property type="match status" value="2"/>
</dbReference>
<keyword evidence="10" id="KW-1185">Reference proteome</keyword>
<keyword evidence="5 7" id="KW-1133">Transmembrane helix</keyword>
<feature type="transmembrane region" description="Helical" evidence="7">
    <location>
        <begin position="556"/>
        <end position="581"/>
    </location>
</feature>
<keyword evidence="2" id="KW-0813">Transport</keyword>
<evidence type="ECO:0000256" key="2">
    <source>
        <dbReference type="ARBA" id="ARBA00022448"/>
    </source>
</evidence>
<dbReference type="Pfam" id="PF03600">
    <property type="entry name" value="CitMHS"/>
    <property type="match status" value="1"/>
</dbReference>
<dbReference type="PROSITE" id="PS51202">
    <property type="entry name" value="RCK_C"/>
    <property type="match status" value="2"/>
</dbReference>
<feature type="transmembrane region" description="Helical" evidence="7">
    <location>
        <begin position="134"/>
        <end position="153"/>
    </location>
</feature>
<proteinExistence type="predicted"/>
<evidence type="ECO:0000256" key="6">
    <source>
        <dbReference type="ARBA" id="ARBA00023136"/>
    </source>
</evidence>
<dbReference type="InterPro" id="IPR051679">
    <property type="entry name" value="DASS-Related_Transporters"/>
</dbReference>
<reference evidence="9 10" key="1">
    <citation type="submission" date="2018-08" db="EMBL/GenBank/DDBJ databases">
        <title>Bacillus chawlae sp. nov., Bacillus glennii sp. nov., and Bacillus saganii sp. nov. Isolated from the Vehicle Assembly Building at Kennedy Space Center where the Viking Spacecraft were Assembled.</title>
        <authorList>
            <person name="Seuylemezian A."/>
            <person name="Vaishampayan P."/>
        </authorList>
    </citation>
    <scope>NUCLEOTIDE SEQUENCE [LARGE SCALE GENOMIC DNA]</scope>
    <source>
        <strain evidence="9 10">V44-8</strain>
    </source>
</reference>
<name>A0A372LC29_9BACI</name>
<dbReference type="InterPro" id="IPR004680">
    <property type="entry name" value="Cit_transptr-like_dom"/>
</dbReference>
<comment type="subcellular location">
    <subcellularLocation>
        <location evidence="1">Membrane</location>
        <topology evidence="1">Multi-pass membrane protein</topology>
    </subcellularLocation>
</comment>
<feature type="domain" description="RCK C-terminal" evidence="8">
    <location>
        <begin position="215"/>
        <end position="312"/>
    </location>
</feature>
<feature type="transmembrane region" description="Helical" evidence="7">
    <location>
        <begin position="28"/>
        <end position="45"/>
    </location>
</feature>
<dbReference type="SUPFAM" id="SSF116726">
    <property type="entry name" value="TrkA C-terminal domain-like"/>
    <property type="match status" value="2"/>
</dbReference>